<keyword evidence="1 11" id="KW-0813">Transport</keyword>
<gene>
    <name evidence="11 12" type="primary">kdpC</name>
    <name evidence="12" type="ORF">KK488_04120</name>
</gene>
<keyword evidence="3 11" id="KW-0633">Potassium transport</keyword>
<comment type="function">
    <text evidence="11">Part of the high-affinity ATP-driven potassium transport (or Kdp) system, which catalyzes the hydrolysis of ATP coupled with the electrogenic transport of potassium into the cytoplasm. This subunit acts as a catalytic chaperone that increases the ATP-binding affinity of the ATP-hydrolyzing subunit KdpB by the formation of a transient KdpB/KdpC/ATP ternary complex.</text>
</comment>
<dbReference type="GO" id="GO:0008556">
    <property type="term" value="F:P-type potassium transmembrane transporter activity"/>
    <property type="evidence" value="ECO:0007669"/>
    <property type="project" value="InterPro"/>
</dbReference>
<dbReference type="RefSeq" id="WP_214621860.1">
    <property type="nucleotide sequence ID" value="NZ_JAHGAW010000002.1"/>
</dbReference>
<keyword evidence="10 11" id="KW-0472">Membrane</keyword>
<sequence length="199" mass="21105">MLKDLTSAIRPAVVLTLLFAALLGLAYPALLTGIGQLAFPHQANGSLIMDGDRVVGSEIIAQGFAGERYFHPRPSAAGKGYEADNSYGSNLGPTSQALHDRVKADIEKLRASPDAPTLPADLVTTSASGLDPHISPEAALFQVDRVSKARALDPARVRALVTKQIETPLFGFLGEPRVNVLMLNRALDTLGGERAKQTP</sequence>
<proteinExistence type="inferred from homology"/>
<keyword evidence="2 11" id="KW-1003">Cell membrane</keyword>
<evidence type="ECO:0000256" key="3">
    <source>
        <dbReference type="ARBA" id="ARBA00022538"/>
    </source>
</evidence>
<dbReference type="EMBL" id="JAHGAW010000002">
    <property type="protein sequence ID" value="MBT2186125.1"/>
    <property type="molecule type" value="Genomic_DNA"/>
</dbReference>
<name>A0A9X1DA35_9SPHN</name>
<evidence type="ECO:0000256" key="11">
    <source>
        <dbReference type="HAMAP-Rule" id="MF_00276"/>
    </source>
</evidence>
<keyword evidence="9 11" id="KW-0406">Ion transport</keyword>
<dbReference type="PANTHER" id="PTHR30042">
    <property type="entry name" value="POTASSIUM-TRANSPORTING ATPASE C CHAIN"/>
    <property type="match status" value="1"/>
</dbReference>
<evidence type="ECO:0000256" key="5">
    <source>
        <dbReference type="ARBA" id="ARBA00022741"/>
    </source>
</evidence>
<evidence type="ECO:0000313" key="13">
    <source>
        <dbReference type="Proteomes" id="UP001138757"/>
    </source>
</evidence>
<comment type="subcellular location">
    <subcellularLocation>
        <location evidence="11">Cell membrane</location>
        <topology evidence="11">Single-pass membrane protein</topology>
    </subcellularLocation>
</comment>
<organism evidence="12 13">
    <name type="scientific">Sphingobium nicotianae</name>
    <dbReference type="NCBI Taxonomy" id="2782607"/>
    <lineage>
        <taxon>Bacteria</taxon>
        <taxon>Pseudomonadati</taxon>
        <taxon>Pseudomonadota</taxon>
        <taxon>Alphaproteobacteria</taxon>
        <taxon>Sphingomonadales</taxon>
        <taxon>Sphingomonadaceae</taxon>
        <taxon>Sphingobium</taxon>
    </lineage>
</organism>
<evidence type="ECO:0000256" key="4">
    <source>
        <dbReference type="ARBA" id="ARBA00022692"/>
    </source>
</evidence>
<evidence type="ECO:0000256" key="2">
    <source>
        <dbReference type="ARBA" id="ARBA00022475"/>
    </source>
</evidence>
<evidence type="ECO:0000313" key="12">
    <source>
        <dbReference type="EMBL" id="MBT2186125.1"/>
    </source>
</evidence>
<dbReference type="Proteomes" id="UP001138757">
    <property type="component" value="Unassembled WGS sequence"/>
</dbReference>
<keyword evidence="13" id="KW-1185">Reference proteome</keyword>
<reference evidence="12" key="1">
    <citation type="submission" date="2021-05" db="EMBL/GenBank/DDBJ databases">
        <title>Genome of Sphingobium sp. strain.</title>
        <authorList>
            <person name="Fan R."/>
        </authorList>
    </citation>
    <scope>NUCLEOTIDE SEQUENCE</scope>
    <source>
        <strain evidence="12">H33</strain>
    </source>
</reference>
<dbReference type="NCBIfam" id="TIGR00681">
    <property type="entry name" value="kdpC"/>
    <property type="match status" value="1"/>
</dbReference>
<keyword evidence="6 11" id="KW-0067">ATP-binding</keyword>
<dbReference type="GO" id="GO:0005524">
    <property type="term" value="F:ATP binding"/>
    <property type="evidence" value="ECO:0007669"/>
    <property type="project" value="UniProtKB-UniRule"/>
</dbReference>
<evidence type="ECO:0000256" key="8">
    <source>
        <dbReference type="ARBA" id="ARBA00022989"/>
    </source>
</evidence>
<evidence type="ECO:0000256" key="6">
    <source>
        <dbReference type="ARBA" id="ARBA00022840"/>
    </source>
</evidence>
<protein>
    <recommendedName>
        <fullName evidence="11">Potassium-transporting ATPase KdpC subunit</fullName>
    </recommendedName>
    <alternativeName>
        <fullName evidence="11">ATP phosphohydrolase [potassium-transporting] C chain</fullName>
    </alternativeName>
    <alternativeName>
        <fullName evidence="11">Potassium-binding and translocating subunit C</fullName>
    </alternativeName>
    <alternativeName>
        <fullName evidence="11">Potassium-translocating ATPase C chain</fullName>
    </alternativeName>
</protein>
<dbReference type="PIRSF" id="PIRSF001296">
    <property type="entry name" value="K_ATPase_KdpC"/>
    <property type="match status" value="1"/>
</dbReference>
<dbReference type="AlphaFoldDB" id="A0A9X1DA35"/>
<evidence type="ECO:0000256" key="1">
    <source>
        <dbReference type="ARBA" id="ARBA00022448"/>
    </source>
</evidence>
<evidence type="ECO:0000256" key="10">
    <source>
        <dbReference type="ARBA" id="ARBA00023136"/>
    </source>
</evidence>
<comment type="caution">
    <text evidence="12">The sequence shown here is derived from an EMBL/GenBank/DDBJ whole genome shotgun (WGS) entry which is preliminary data.</text>
</comment>
<evidence type="ECO:0000256" key="9">
    <source>
        <dbReference type="ARBA" id="ARBA00023065"/>
    </source>
</evidence>
<dbReference type="PANTHER" id="PTHR30042:SF2">
    <property type="entry name" value="POTASSIUM-TRANSPORTING ATPASE KDPC SUBUNIT"/>
    <property type="match status" value="1"/>
</dbReference>
<comment type="similarity">
    <text evidence="11">Belongs to the KdpC family.</text>
</comment>
<dbReference type="NCBIfam" id="NF001454">
    <property type="entry name" value="PRK00315.1"/>
    <property type="match status" value="1"/>
</dbReference>
<comment type="subunit">
    <text evidence="11">The system is composed of three essential subunits: KdpA, KdpB and KdpC.</text>
</comment>
<accession>A0A9X1DA35</accession>
<keyword evidence="5 11" id="KW-0547">Nucleotide-binding</keyword>
<dbReference type="InterPro" id="IPR003820">
    <property type="entry name" value="KdpC"/>
</dbReference>
<keyword evidence="7 11" id="KW-0630">Potassium</keyword>
<dbReference type="Pfam" id="PF02669">
    <property type="entry name" value="KdpC"/>
    <property type="match status" value="1"/>
</dbReference>
<evidence type="ECO:0000256" key="7">
    <source>
        <dbReference type="ARBA" id="ARBA00022958"/>
    </source>
</evidence>
<dbReference type="HAMAP" id="MF_00276">
    <property type="entry name" value="KdpC"/>
    <property type="match status" value="1"/>
</dbReference>
<keyword evidence="8 11" id="KW-1133">Transmembrane helix</keyword>
<dbReference type="GO" id="GO:0005886">
    <property type="term" value="C:plasma membrane"/>
    <property type="evidence" value="ECO:0007669"/>
    <property type="project" value="UniProtKB-SubCell"/>
</dbReference>
<keyword evidence="4 11" id="KW-0812">Transmembrane</keyword>